<evidence type="ECO:0000259" key="6">
    <source>
        <dbReference type="Pfam" id="PF04932"/>
    </source>
</evidence>
<evidence type="ECO:0000256" key="5">
    <source>
        <dbReference type="SAM" id="Phobius"/>
    </source>
</evidence>
<protein>
    <recommendedName>
        <fullName evidence="6">O-antigen ligase-related domain-containing protein</fullName>
    </recommendedName>
</protein>
<sequence length="704" mass="82950">MRVLSQLNRLDNCLLLLIKIGLLLVLFLPLVVIDGFYFPFIVPRNLFFRLIIDIIFGLYFYLILTNKSFRPKFNKAFIFIFLFVIGLTVSSLLGMNFSFSFWSNFERMDGLVNWYHLLMYIFVLLGVVNSTKSWRQLLNISLIAAWLVALVALGQQFNLNFILPSYGGGRLTSTLGNAAYVGSYMFLQTVVAVYLLFNRLRLKGWSFLNFWYILSVGLFIFILIVTQTRGAFLGLAFFIFLLIIFYLWFKRRERKAGYYFALGILLASFLLLGLLWQQKDSAWVDRIHLAYKLTHISLNDITTQSRLTIWRNSWRGVQERPLLGWGEENFHYVFNGYFPIEIFRDESSELWFDRPHNILVQHLVQGGIVGFFLYLSVFVFLIFYLYQKYKQDNDWFFSFFWIAFLISFLFHDFFIFDNLNTNLILYLILSFLFMVGVKQQKRDHIPFKRGHGVHALLSLMIIISFSLTFFWNPLGSNLLLTKSFRNISLARDQQSFDQALEEWQRSFTLSSLGEKEKVEVLLQMMLNVSTNPYLDDQSKTKLFVLVEGYLEEESKRHPYDVRLNMMLSSFYSDFATIDQEFILKNLDLLNKLKNQAPQRPDIYLQLTRTYLIFGDIQAAEENAIELKNLAPWAKPVYWNLFQVYLISGDLSGMEENLNKIREINFSERKQALTDDEYQHLQQFARQLEENNQSALAEMINSFIR</sequence>
<dbReference type="InterPro" id="IPR011990">
    <property type="entry name" value="TPR-like_helical_dom_sf"/>
</dbReference>
<feature type="transmembrane region" description="Helical" evidence="5">
    <location>
        <begin position="422"/>
        <end position="439"/>
    </location>
</feature>
<feature type="transmembrane region" description="Helical" evidence="5">
    <location>
        <begin position="451"/>
        <end position="471"/>
    </location>
</feature>
<organism evidence="7 8">
    <name type="scientific">Candidatus Komeilibacteria bacterium CG11_big_fil_rev_8_21_14_0_20_36_20</name>
    <dbReference type="NCBI Taxonomy" id="1974477"/>
    <lineage>
        <taxon>Bacteria</taxon>
        <taxon>Candidatus Komeiliibacteriota</taxon>
    </lineage>
</organism>
<evidence type="ECO:0000256" key="1">
    <source>
        <dbReference type="ARBA" id="ARBA00004141"/>
    </source>
</evidence>
<comment type="caution">
    <text evidence="7">The sequence shown here is derived from an EMBL/GenBank/DDBJ whole genome shotgun (WGS) entry which is preliminary data.</text>
</comment>
<dbReference type="InterPro" id="IPR007016">
    <property type="entry name" value="O-antigen_ligase-rel_domated"/>
</dbReference>
<reference evidence="7 8" key="1">
    <citation type="submission" date="2017-09" db="EMBL/GenBank/DDBJ databases">
        <title>Depth-based differentiation of microbial function through sediment-hosted aquifers and enrichment of novel symbionts in the deep terrestrial subsurface.</title>
        <authorList>
            <person name="Probst A.J."/>
            <person name="Ladd B."/>
            <person name="Jarett J.K."/>
            <person name="Geller-Mcgrath D.E."/>
            <person name="Sieber C.M."/>
            <person name="Emerson J.B."/>
            <person name="Anantharaman K."/>
            <person name="Thomas B.C."/>
            <person name="Malmstrom R."/>
            <person name="Stieglmeier M."/>
            <person name="Klingl A."/>
            <person name="Woyke T."/>
            <person name="Ryan C.M."/>
            <person name="Banfield J.F."/>
        </authorList>
    </citation>
    <scope>NUCLEOTIDE SEQUENCE [LARGE SCALE GENOMIC DNA]</scope>
    <source>
        <strain evidence="7">CG11_big_fil_rev_8_21_14_0_20_36_20</strain>
    </source>
</reference>
<evidence type="ECO:0000256" key="2">
    <source>
        <dbReference type="ARBA" id="ARBA00022692"/>
    </source>
</evidence>
<feature type="transmembrane region" description="Helical" evidence="5">
    <location>
        <begin position="76"/>
        <end position="102"/>
    </location>
</feature>
<dbReference type="Pfam" id="PF04932">
    <property type="entry name" value="Wzy_C"/>
    <property type="match status" value="1"/>
</dbReference>
<accession>A0A2H0NDJ0</accession>
<comment type="subcellular location">
    <subcellularLocation>
        <location evidence="1">Membrane</location>
        <topology evidence="1">Multi-pass membrane protein</topology>
    </subcellularLocation>
</comment>
<feature type="transmembrane region" description="Helical" evidence="5">
    <location>
        <begin position="204"/>
        <end position="225"/>
    </location>
</feature>
<evidence type="ECO:0000256" key="4">
    <source>
        <dbReference type="ARBA" id="ARBA00023136"/>
    </source>
</evidence>
<feature type="transmembrane region" description="Helical" evidence="5">
    <location>
        <begin position="46"/>
        <end position="64"/>
    </location>
</feature>
<dbReference type="PANTHER" id="PTHR37422">
    <property type="entry name" value="TEICHURONIC ACID BIOSYNTHESIS PROTEIN TUAE"/>
    <property type="match status" value="1"/>
</dbReference>
<dbReference type="Proteomes" id="UP000230564">
    <property type="component" value="Unassembled WGS sequence"/>
</dbReference>
<keyword evidence="4 5" id="KW-0472">Membrane</keyword>
<evidence type="ECO:0000256" key="3">
    <source>
        <dbReference type="ARBA" id="ARBA00022989"/>
    </source>
</evidence>
<feature type="transmembrane region" description="Helical" evidence="5">
    <location>
        <begin position="395"/>
        <end position="416"/>
    </location>
</feature>
<proteinExistence type="predicted"/>
<dbReference type="SUPFAM" id="SSF48452">
    <property type="entry name" value="TPR-like"/>
    <property type="match status" value="1"/>
</dbReference>
<dbReference type="EMBL" id="PCWQ01000007">
    <property type="protein sequence ID" value="PIR06961.1"/>
    <property type="molecule type" value="Genomic_DNA"/>
</dbReference>
<feature type="domain" description="O-antigen ligase-related" evidence="6">
    <location>
        <begin position="215"/>
        <end position="375"/>
    </location>
</feature>
<feature type="transmembrane region" description="Helical" evidence="5">
    <location>
        <begin position="137"/>
        <end position="157"/>
    </location>
</feature>
<feature type="transmembrane region" description="Helical" evidence="5">
    <location>
        <begin position="363"/>
        <end position="386"/>
    </location>
</feature>
<feature type="transmembrane region" description="Helical" evidence="5">
    <location>
        <begin position="12"/>
        <end position="40"/>
    </location>
</feature>
<gene>
    <name evidence="7" type="ORF">COV55_00870</name>
</gene>
<feature type="transmembrane region" description="Helical" evidence="5">
    <location>
        <begin position="231"/>
        <end position="249"/>
    </location>
</feature>
<name>A0A2H0NDJ0_9BACT</name>
<keyword evidence="2 5" id="KW-0812">Transmembrane</keyword>
<dbReference type="PANTHER" id="PTHR37422:SF13">
    <property type="entry name" value="LIPOPOLYSACCHARIDE BIOSYNTHESIS PROTEIN PA4999-RELATED"/>
    <property type="match status" value="1"/>
</dbReference>
<dbReference type="Gene3D" id="1.25.40.10">
    <property type="entry name" value="Tetratricopeptide repeat domain"/>
    <property type="match status" value="1"/>
</dbReference>
<keyword evidence="3 5" id="KW-1133">Transmembrane helix</keyword>
<dbReference type="AlphaFoldDB" id="A0A2H0NDJ0"/>
<feature type="transmembrane region" description="Helical" evidence="5">
    <location>
        <begin position="114"/>
        <end position="130"/>
    </location>
</feature>
<dbReference type="InterPro" id="IPR051533">
    <property type="entry name" value="WaaL-like"/>
</dbReference>
<evidence type="ECO:0000313" key="7">
    <source>
        <dbReference type="EMBL" id="PIR06961.1"/>
    </source>
</evidence>
<feature type="transmembrane region" description="Helical" evidence="5">
    <location>
        <begin position="177"/>
        <end position="197"/>
    </location>
</feature>
<feature type="transmembrane region" description="Helical" evidence="5">
    <location>
        <begin position="256"/>
        <end position="276"/>
    </location>
</feature>
<dbReference type="GO" id="GO:0016020">
    <property type="term" value="C:membrane"/>
    <property type="evidence" value="ECO:0007669"/>
    <property type="project" value="UniProtKB-SubCell"/>
</dbReference>
<evidence type="ECO:0000313" key="8">
    <source>
        <dbReference type="Proteomes" id="UP000230564"/>
    </source>
</evidence>